<evidence type="ECO:0000313" key="2">
    <source>
        <dbReference type="EMBL" id="KAK1722915.1"/>
    </source>
</evidence>
<feature type="compositionally biased region" description="Basic and acidic residues" evidence="1">
    <location>
        <begin position="50"/>
        <end position="71"/>
    </location>
</feature>
<feature type="compositionally biased region" description="Polar residues" evidence="1">
    <location>
        <begin position="210"/>
        <end position="219"/>
    </location>
</feature>
<evidence type="ECO:0000256" key="1">
    <source>
        <dbReference type="SAM" id="MobiDB-lite"/>
    </source>
</evidence>
<dbReference type="RefSeq" id="XP_060362970.1">
    <property type="nucleotide sequence ID" value="XM_060502896.1"/>
</dbReference>
<comment type="caution">
    <text evidence="2">The sequence shown here is derived from an EMBL/GenBank/DDBJ whole genome shotgun (WGS) entry which is preliminary data.</text>
</comment>
<dbReference type="GeneID" id="85386795"/>
<feature type="region of interest" description="Disordered" evidence="1">
    <location>
        <begin position="50"/>
        <end position="84"/>
    </location>
</feature>
<organism evidence="2 3">
    <name type="scientific">Glomerella acutata</name>
    <name type="common">Colletotrichum acutatum</name>
    <dbReference type="NCBI Taxonomy" id="27357"/>
    <lineage>
        <taxon>Eukaryota</taxon>
        <taxon>Fungi</taxon>
        <taxon>Dikarya</taxon>
        <taxon>Ascomycota</taxon>
        <taxon>Pezizomycotina</taxon>
        <taxon>Sordariomycetes</taxon>
        <taxon>Hypocreomycetidae</taxon>
        <taxon>Glomerellales</taxon>
        <taxon>Glomerellaceae</taxon>
        <taxon>Colletotrichum</taxon>
        <taxon>Colletotrichum acutatum species complex</taxon>
    </lineage>
</organism>
<evidence type="ECO:0000313" key="3">
    <source>
        <dbReference type="Proteomes" id="UP001244207"/>
    </source>
</evidence>
<gene>
    <name evidence="2" type="ORF">BDZ83DRAFT_408407</name>
</gene>
<accession>A0AAD8UJK0</accession>
<feature type="region of interest" description="Disordered" evidence="1">
    <location>
        <begin position="187"/>
        <end position="219"/>
    </location>
</feature>
<feature type="compositionally biased region" description="Acidic residues" evidence="1">
    <location>
        <begin position="72"/>
        <end position="84"/>
    </location>
</feature>
<name>A0AAD8UJK0_GLOAC</name>
<dbReference type="Proteomes" id="UP001244207">
    <property type="component" value="Unassembled WGS sequence"/>
</dbReference>
<dbReference type="AlphaFoldDB" id="A0AAD8UJK0"/>
<dbReference type="EMBL" id="JAHMHS010000072">
    <property type="protein sequence ID" value="KAK1722915.1"/>
    <property type="molecule type" value="Genomic_DNA"/>
</dbReference>
<reference evidence="2" key="1">
    <citation type="submission" date="2021-12" db="EMBL/GenBank/DDBJ databases">
        <title>Comparative genomics, transcriptomics and evolutionary studies reveal genomic signatures of adaptation to plant cell wall in hemibiotrophic fungi.</title>
        <authorList>
            <consortium name="DOE Joint Genome Institute"/>
            <person name="Baroncelli R."/>
            <person name="Diaz J.F."/>
            <person name="Benocci T."/>
            <person name="Peng M."/>
            <person name="Battaglia E."/>
            <person name="Haridas S."/>
            <person name="Andreopoulos W."/>
            <person name="Labutti K."/>
            <person name="Pangilinan J."/>
            <person name="Floch G.L."/>
            <person name="Makela M.R."/>
            <person name="Henrissat B."/>
            <person name="Grigoriev I.V."/>
            <person name="Crouch J.A."/>
            <person name="De Vries R.P."/>
            <person name="Sukno S.A."/>
            <person name="Thon M.R."/>
        </authorList>
    </citation>
    <scope>NUCLEOTIDE SEQUENCE</scope>
    <source>
        <strain evidence="2">CBS 112980</strain>
    </source>
</reference>
<sequence length="323" mass="36424">MMGENSKCIQCQTCFAAFDTIQNLRDHVGEYQREAHALMARLREILAHLPPLDKQRPPSHGNLDEGDRDLGADDGEDTDKDDSADLDGLFCPYPACDRGQAFQTKQAQIRHYETHIPCYEICVFCRYSFVQARKYIAHNCKAKPTSHDQWRDQYRKERCAQLHQQAAEKLDEMLDLDKKALRKEDFRKRARDAEDQCADQRQAQKRSRTTHGTSNGLEVRGQSSLFASMRPLTPPSTISSQLDSCVAPTAPFPNGVTSSGTDFSFLEEPFTLLPGRIQAPIFHSATIPPWYGLEQQLRLEPYESALHISQPSSGDCCNGASLT</sequence>
<keyword evidence="3" id="KW-1185">Reference proteome</keyword>
<proteinExistence type="predicted"/>
<protein>
    <submittedName>
        <fullName evidence="2">Uncharacterized protein</fullName>
    </submittedName>
</protein>